<proteinExistence type="predicted"/>
<dbReference type="AlphaFoldDB" id="A0A8D9BUU2"/>
<accession>A0A8D9BUU2</accession>
<protein>
    <submittedName>
        <fullName evidence="1">Uncharacterized protein</fullName>
    </submittedName>
</protein>
<sequence>MLDIELGIQLTLDSNVKRNQNLRIEDVNLEMKIGPIKNILGSNTLNQNLRIEDVTLEMKIDPIKNTLNQNPRIKDDTLEMKIDPIKNTLNQNNRIKDDTLEIKMDLIKNTTTKNISVESLVIPTLTVGTRARDTPDTGPLHRLVPYHHLLVVLRILNIRSSSLTFLSKV</sequence>
<reference evidence="1" key="1">
    <citation type="submission" date="2021-05" db="EMBL/GenBank/DDBJ databases">
        <authorList>
            <person name="Alioto T."/>
            <person name="Alioto T."/>
            <person name="Gomez Garrido J."/>
        </authorList>
    </citation>
    <scope>NUCLEOTIDE SEQUENCE</scope>
</reference>
<name>A0A8D9BUU2_9HEMI</name>
<evidence type="ECO:0000313" key="1">
    <source>
        <dbReference type="EMBL" id="CAG6789452.1"/>
    </source>
</evidence>
<dbReference type="EMBL" id="HBUF01665068">
    <property type="protein sequence ID" value="CAG6789452.1"/>
    <property type="molecule type" value="Transcribed_RNA"/>
</dbReference>
<organism evidence="1">
    <name type="scientific">Cacopsylla melanoneura</name>
    <dbReference type="NCBI Taxonomy" id="428564"/>
    <lineage>
        <taxon>Eukaryota</taxon>
        <taxon>Metazoa</taxon>
        <taxon>Ecdysozoa</taxon>
        <taxon>Arthropoda</taxon>
        <taxon>Hexapoda</taxon>
        <taxon>Insecta</taxon>
        <taxon>Pterygota</taxon>
        <taxon>Neoptera</taxon>
        <taxon>Paraneoptera</taxon>
        <taxon>Hemiptera</taxon>
        <taxon>Sternorrhyncha</taxon>
        <taxon>Psylloidea</taxon>
        <taxon>Psyllidae</taxon>
        <taxon>Psyllinae</taxon>
        <taxon>Cacopsylla</taxon>
    </lineage>
</organism>